<comment type="caution">
    <text evidence="2">The sequence shown here is derived from an EMBL/GenBank/DDBJ whole genome shotgun (WGS) entry which is preliminary data.</text>
</comment>
<feature type="compositionally biased region" description="Low complexity" evidence="1">
    <location>
        <begin position="121"/>
        <end position="139"/>
    </location>
</feature>
<dbReference type="Proteomes" id="UP001499930">
    <property type="component" value="Unassembled WGS sequence"/>
</dbReference>
<feature type="region of interest" description="Disordered" evidence="1">
    <location>
        <begin position="1"/>
        <end position="148"/>
    </location>
</feature>
<evidence type="ECO:0000313" key="3">
    <source>
        <dbReference type="Proteomes" id="UP001499930"/>
    </source>
</evidence>
<accession>A0ABN3XVQ4</accession>
<name>A0ABN3XVQ4_9ACTN</name>
<dbReference type="InterPro" id="IPR008160">
    <property type="entry name" value="Collagen"/>
</dbReference>
<feature type="compositionally biased region" description="Low complexity" evidence="1">
    <location>
        <begin position="22"/>
        <end position="40"/>
    </location>
</feature>
<evidence type="ECO:0000313" key="2">
    <source>
        <dbReference type="EMBL" id="GAA3000857.1"/>
    </source>
</evidence>
<dbReference type="PANTHER" id="PTHR24023">
    <property type="entry name" value="COLLAGEN ALPHA"/>
    <property type="match status" value="1"/>
</dbReference>
<keyword evidence="3" id="KW-1185">Reference proteome</keyword>
<dbReference type="InterPro" id="IPR050149">
    <property type="entry name" value="Collagen_superfamily"/>
</dbReference>
<evidence type="ECO:0008006" key="4">
    <source>
        <dbReference type="Google" id="ProtNLM"/>
    </source>
</evidence>
<reference evidence="2 3" key="1">
    <citation type="journal article" date="2019" name="Int. J. Syst. Evol. Microbiol.">
        <title>The Global Catalogue of Microorganisms (GCM) 10K type strain sequencing project: providing services to taxonomists for standard genome sequencing and annotation.</title>
        <authorList>
            <consortium name="The Broad Institute Genomics Platform"/>
            <consortium name="The Broad Institute Genome Sequencing Center for Infectious Disease"/>
            <person name="Wu L."/>
            <person name="Ma J."/>
        </authorList>
    </citation>
    <scope>NUCLEOTIDE SEQUENCE [LARGE SCALE GENOMIC DNA]</scope>
    <source>
        <strain evidence="2 3">JCM 3106</strain>
    </source>
</reference>
<dbReference type="Pfam" id="PF01391">
    <property type="entry name" value="Collagen"/>
    <property type="match status" value="2"/>
</dbReference>
<sequence length="370" mass="35740">MGATGLTGPEGATGLTGPAGPEGATGLQGATGLTGAAGPEGPTGPEGPAGATGLTGPAGPEGATGLQGATGLTGAAGPEGPTGPEGPAGATGLTGPAGPEGATGPQGPTGLTGPAGPEGPTGPAGATGLTGLTGLTGPAGPAGPIGPVGETVCADDTWGIIGRETLGDPSAVYRTGPYARTDPTVSAADVPPPYGSGSIGIIVDDEPDEIAFGNETDFAELPVGDITTLRYWVFAGTDSMADVSLPSLTIEADPNVGTTDVTKLIYLPEASTAPSAPATPTVNTWQQYDAGAAGSAWYATGATGTLIACTQATPCTFDELKARLPDAVITFSLGFASTDGPFIGAIDGLQVNNTVYDFEFLGTRKTVATT</sequence>
<feature type="compositionally biased region" description="Low complexity" evidence="1">
    <location>
        <begin position="46"/>
        <end position="79"/>
    </location>
</feature>
<organism evidence="2 3">
    <name type="scientific">Streptosporangium longisporum</name>
    <dbReference type="NCBI Taxonomy" id="46187"/>
    <lineage>
        <taxon>Bacteria</taxon>
        <taxon>Bacillati</taxon>
        <taxon>Actinomycetota</taxon>
        <taxon>Actinomycetes</taxon>
        <taxon>Streptosporangiales</taxon>
        <taxon>Streptosporangiaceae</taxon>
        <taxon>Streptosporangium</taxon>
    </lineage>
</organism>
<dbReference type="PANTHER" id="PTHR24023:SF1095">
    <property type="entry name" value="EGF-LIKE DOMAIN-CONTAINING PROTEIN"/>
    <property type="match status" value="1"/>
</dbReference>
<protein>
    <recommendedName>
        <fullName evidence="4">Collagen-like protein</fullName>
    </recommendedName>
</protein>
<feature type="compositionally biased region" description="Low complexity" evidence="1">
    <location>
        <begin position="85"/>
        <end position="115"/>
    </location>
</feature>
<gene>
    <name evidence="2" type="ORF">GCM10017559_22280</name>
</gene>
<proteinExistence type="predicted"/>
<dbReference type="EMBL" id="BAAAWD010000006">
    <property type="protein sequence ID" value="GAA3000857.1"/>
    <property type="molecule type" value="Genomic_DNA"/>
</dbReference>
<evidence type="ECO:0000256" key="1">
    <source>
        <dbReference type="SAM" id="MobiDB-lite"/>
    </source>
</evidence>